<evidence type="ECO:0000256" key="5">
    <source>
        <dbReference type="ARBA" id="ARBA00022898"/>
    </source>
</evidence>
<sequence length="988" mass="107647">MGSCLGPCFIAILTPAFMLLQPKPADLFVDRHNGPDEAAVAEMLRTIGVESIDQLIDETVPTAIRLKKPLNLPAALTERAFLAKFKKIAGQNKLFKNYIGLGYHDTQLPPVIQRNILENPGWYTAYTPYQAEIAQGRLEALINYQTMVIDLTGLEIANASLLDEGTAAAETLHMFHSLSKKKQATRYFVSEQVLPQTIDVLRTRATPLGIELVVGDHRTVDLTDASLFGAILQYPAADGAVYDYTEFITKAHDNGLFVTVAADLLALTLLTPPGEMGADAVVGNSQRFGVPMGYGGPHAGFLATKDAFKRVIPGRIIGQSIDAAGNKAYRMALQTREQHIRREKATSNICTAQVLLSVLAGMYAVYHGPQRLRQFASNVHALAQTLAGALTGLGLEQTNAFYFDTLDIQLESTELQQAVRQEAEAASINFRYFGETQVGISLNQNTELKDVQDIVAVFAKVLGKDAPQLAFPAEVAVNWDERLIRTSEYLTHPIFNTHHSETEMLRYMKQLENKDLSLAHSMIPLGSCTMKLNATAEMIPVTWPEIGGLHPFAPREQAQGYTEIFRDLEAWLCEVTGFAAVSLQPNSGAQGEYAGLLAIKGYHDARGDQHRNVALIPASAHGTNPASAVMAGMQVVVVKSTEEGNIDVEDLKAKAAQYADKLSCLMVTYPSTHGVYEETIIDICQTIHQHGGRVYMDGANMNAQVGLTSPATIGADVCHLNLHKTFCIPHGGGGPGVGPIGVVADLAPYLPGHVLIDADGRTYGAVTSAPWGSASILPISYAYISMMGGEGLTQATRTAILNANYIKACLEEHYPVLYTGANGRCAHEMILDCRQFKKAGIEVEDIAKRLMDYGFHAPTVSFPVAGTLMVEPTESESKEELDRFIEAMVCIRKEIAAVEEGRADAKENVLKHAPHTAATVLVGEWTRPYTREEAVFPTEYVRAAKFWPAVSRIDSAYGDRNLVCSCTPIEQYTDAEEKLVETDKGPSY</sequence>
<dbReference type="GO" id="GO:0019464">
    <property type="term" value="P:glycine decarboxylation via glycine cleavage system"/>
    <property type="evidence" value="ECO:0007669"/>
    <property type="project" value="UniProtKB-UniRule"/>
</dbReference>
<comment type="subunit">
    <text evidence="4 8">The glycine cleavage system is composed of four proteins: P, T, L and H.</text>
</comment>
<evidence type="ECO:0000313" key="13">
    <source>
        <dbReference type="Proteomes" id="UP000198310"/>
    </source>
</evidence>
<evidence type="ECO:0000256" key="2">
    <source>
        <dbReference type="ARBA" id="ARBA00003788"/>
    </source>
</evidence>
<evidence type="ECO:0000256" key="8">
    <source>
        <dbReference type="HAMAP-Rule" id="MF_00711"/>
    </source>
</evidence>
<dbReference type="Gene3D" id="3.90.1150.10">
    <property type="entry name" value="Aspartate Aminotransferase, domain 1"/>
    <property type="match status" value="2"/>
</dbReference>
<dbReference type="NCBIfam" id="NF003346">
    <property type="entry name" value="PRK04366.1"/>
    <property type="match status" value="1"/>
</dbReference>
<dbReference type="InterPro" id="IPR049315">
    <property type="entry name" value="GDC-P_N"/>
</dbReference>
<evidence type="ECO:0000313" key="12">
    <source>
        <dbReference type="EMBL" id="SNR53388.1"/>
    </source>
</evidence>
<dbReference type="Pfam" id="PF02347">
    <property type="entry name" value="GDC-P"/>
    <property type="match status" value="2"/>
</dbReference>
<evidence type="ECO:0000256" key="4">
    <source>
        <dbReference type="ARBA" id="ARBA00011690"/>
    </source>
</evidence>
<gene>
    <name evidence="8" type="primary">gcvP</name>
    <name evidence="12" type="ORF">SAMN06269173_103444</name>
</gene>
<dbReference type="GO" id="GO:0016594">
    <property type="term" value="F:glycine binding"/>
    <property type="evidence" value="ECO:0007669"/>
    <property type="project" value="TreeGrafter"/>
</dbReference>
<dbReference type="Proteomes" id="UP000198310">
    <property type="component" value="Unassembled WGS sequence"/>
</dbReference>
<evidence type="ECO:0000259" key="11">
    <source>
        <dbReference type="Pfam" id="PF21478"/>
    </source>
</evidence>
<dbReference type="InterPro" id="IPR003437">
    <property type="entry name" value="GcvP"/>
</dbReference>
<proteinExistence type="inferred from homology"/>
<organism evidence="12 13">
    <name type="scientific">Hymenobacter mucosus</name>
    <dbReference type="NCBI Taxonomy" id="1411120"/>
    <lineage>
        <taxon>Bacteria</taxon>
        <taxon>Pseudomonadati</taxon>
        <taxon>Bacteroidota</taxon>
        <taxon>Cytophagia</taxon>
        <taxon>Cytophagales</taxon>
        <taxon>Hymenobacteraceae</taxon>
        <taxon>Hymenobacter</taxon>
    </lineage>
</organism>
<evidence type="ECO:0000256" key="1">
    <source>
        <dbReference type="ARBA" id="ARBA00001933"/>
    </source>
</evidence>
<feature type="domain" description="Glycine dehydrogenase C-terminal" evidence="11">
    <location>
        <begin position="795"/>
        <end position="915"/>
    </location>
</feature>
<dbReference type="EMBL" id="FZNS01000003">
    <property type="protein sequence ID" value="SNR53388.1"/>
    <property type="molecule type" value="Genomic_DNA"/>
</dbReference>
<comment type="cofactor">
    <cofactor evidence="1 8 9">
        <name>pyridoxal 5'-phosphate</name>
        <dbReference type="ChEBI" id="CHEBI:597326"/>
    </cofactor>
</comment>
<dbReference type="InterPro" id="IPR015424">
    <property type="entry name" value="PyrdxlP-dep_Trfase"/>
</dbReference>
<feature type="domain" description="Glycine cleavage system P-protein N-terminal" evidence="10">
    <location>
        <begin position="30"/>
        <end position="458"/>
    </location>
</feature>
<dbReference type="GO" id="GO:0004375">
    <property type="term" value="F:glycine dehydrogenase (decarboxylating) activity"/>
    <property type="evidence" value="ECO:0007669"/>
    <property type="project" value="UniProtKB-EC"/>
</dbReference>
<dbReference type="InterPro" id="IPR049316">
    <property type="entry name" value="GDC-P_C"/>
</dbReference>
<comment type="function">
    <text evidence="2 8">The glycine cleavage system catalyzes the degradation of glycine. The P protein binds the alpha-amino group of glycine through its pyridoxal phosphate cofactor; CO(2) is released and the remaining methylamine moiety is then transferred to the lipoamide cofactor of the H protein.</text>
</comment>
<keyword evidence="5 8" id="KW-0663">Pyridoxal phosphate</keyword>
<keyword evidence="6 8" id="KW-0560">Oxidoreductase</keyword>
<dbReference type="FunFam" id="3.90.1150.10:FF:000007">
    <property type="entry name" value="Glycine dehydrogenase (decarboxylating), mitochondrial"/>
    <property type="match status" value="1"/>
</dbReference>
<name>A0A238X493_9BACT</name>
<evidence type="ECO:0000256" key="6">
    <source>
        <dbReference type="ARBA" id="ARBA00023002"/>
    </source>
</evidence>
<dbReference type="HAMAP" id="MF_00711">
    <property type="entry name" value="GcvP"/>
    <property type="match status" value="1"/>
</dbReference>
<evidence type="ECO:0000256" key="7">
    <source>
        <dbReference type="ARBA" id="ARBA00049026"/>
    </source>
</evidence>
<dbReference type="SUPFAM" id="SSF53383">
    <property type="entry name" value="PLP-dependent transferases"/>
    <property type="match status" value="2"/>
</dbReference>
<evidence type="ECO:0000259" key="10">
    <source>
        <dbReference type="Pfam" id="PF02347"/>
    </source>
</evidence>
<dbReference type="GO" id="GO:0005960">
    <property type="term" value="C:glycine cleavage complex"/>
    <property type="evidence" value="ECO:0007669"/>
    <property type="project" value="TreeGrafter"/>
</dbReference>
<reference evidence="13" key="1">
    <citation type="submission" date="2017-06" db="EMBL/GenBank/DDBJ databases">
        <authorList>
            <person name="Varghese N."/>
            <person name="Submissions S."/>
        </authorList>
    </citation>
    <scope>NUCLEOTIDE SEQUENCE [LARGE SCALE GENOMIC DNA]</scope>
    <source>
        <strain evidence="13">DSM 28041</strain>
    </source>
</reference>
<evidence type="ECO:0000256" key="9">
    <source>
        <dbReference type="PIRSR" id="PIRSR603437-50"/>
    </source>
</evidence>
<evidence type="ECO:0000256" key="3">
    <source>
        <dbReference type="ARBA" id="ARBA00010756"/>
    </source>
</evidence>
<accession>A0A238X493</accession>
<dbReference type="PANTHER" id="PTHR11773:SF1">
    <property type="entry name" value="GLYCINE DEHYDROGENASE (DECARBOXYLATING), MITOCHONDRIAL"/>
    <property type="match status" value="1"/>
</dbReference>
<dbReference type="Pfam" id="PF21478">
    <property type="entry name" value="GcvP2_C"/>
    <property type="match status" value="1"/>
</dbReference>
<dbReference type="FunFam" id="3.40.640.10:FF:000007">
    <property type="entry name" value="glycine dehydrogenase (Decarboxylating), mitochondrial"/>
    <property type="match status" value="1"/>
</dbReference>
<dbReference type="GO" id="GO:0005829">
    <property type="term" value="C:cytosol"/>
    <property type="evidence" value="ECO:0007669"/>
    <property type="project" value="TreeGrafter"/>
</dbReference>
<protein>
    <recommendedName>
        <fullName evidence="8">Glycine dehydrogenase (decarboxylating)</fullName>
        <ecNumber evidence="8">1.4.4.2</ecNumber>
    </recommendedName>
    <alternativeName>
        <fullName evidence="8">Glycine cleavage system P-protein</fullName>
    </alternativeName>
    <alternativeName>
        <fullName evidence="8">Glycine decarboxylase</fullName>
    </alternativeName>
    <alternativeName>
        <fullName evidence="8">Glycine dehydrogenase (aminomethyl-transferring)</fullName>
    </alternativeName>
</protein>
<keyword evidence="13" id="KW-1185">Reference proteome</keyword>
<dbReference type="InterPro" id="IPR020581">
    <property type="entry name" value="GDC_P"/>
</dbReference>
<dbReference type="AlphaFoldDB" id="A0A238X493"/>
<feature type="domain" description="Glycine cleavage system P-protein N-terminal" evidence="10">
    <location>
        <begin position="495"/>
        <end position="754"/>
    </location>
</feature>
<dbReference type="FunFam" id="3.40.640.10:FF:000005">
    <property type="entry name" value="Glycine dehydrogenase (decarboxylating), mitochondrial"/>
    <property type="match status" value="1"/>
</dbReference>
<dbReference type="PANTHER" id="PTHR11773">
    <property type="entry name" value="GLYCINE DEHYDROGENASE, DECARBOXYLATING"/>
    <property type="match status" value="1"/>
</dbReference>
<dbReference type="NCBIfam" id="TIGR00461">
    <property type="entry name" value="gcvP"/>
    <property type="match status" value="1"/>
</dbReference>
<dbReference type="EC" id="1.4.4.2" evidence="8"/>
<dbReference type="GO" id="GO:0030170">
    <property type="term" value="F:pyridoxal phosphate binding"/>
    <property type="evidence" value="ECO:0007669"/>
    <property type="project" value="TreeGrafter"/>
</dbReference>
<comment type="similarity">
    <text evidence="3 8">Belongs to the GcvP family.</text>
</comment>
<feature type="modified residue" description="N6-(pyridoxal phosphate)lysine" evidence="8 9">
    <location>
        <position position="724"/>
    </location>
</feature>
<dbReference type="CDD" id="cd00613">
    <property type="entry name" value="GDC-P"/>
    <property type="match status" value="1"/>
</dbReference>
<dbReference type="InterPro" id="IPR015421">
    <property type="entry name" value="PyrdxlP-dep_Trfase_major"/>
</dbReference>
<comment type="catalytic activity">
    <reaction evidence="7 8">
        <text>N(6)-[(R)-lipoyl]-L-lysyl-[glycine-cleavage complex H protein] + glycine + H(+) = N(6)-[(R)-S(8)-aminomethyldihydrolipoyl]-L-lysyl-[glycine-cleavage complex H protein] + CO2</text>
        <dbReference type="Rhea" id="RHEA:24304"/>
        <dbReference type="Rhea" id="RHEA-COMP:10494"/>
        <dbReference type="Rhea" id="RHEA-COMP:10495"/>
        <dbReference type="ChEBI" id="CHEBI:15378"/>
        <dbReference type="ChEBI" id="CHEBI:16526"/>
        <dbReference type="ChEBI" id="CHEBI:57305"/>
        <dbReference type="ChEBI" id="CHEBI:83099"/>
        <dbReference type="ChEBI" id="CHEBI:83143"/>
        <dbReference type="EC" id="1.4.4.2"/>
    </reaction>
</comment>
<dbReference type="InterPro" id="IPR015422">
    <property type="entry name" value="PyrdxlP-dep_Trfase_small"/>
</dbReference>
<dbReference type="Gene3D" id="3.40.640.10">
    <property type="entry name" value="Type I PLP-dependent aspartate aminotransferase-like (Major domain)"/>
    <property type="match status" value="2"/>
</dbReference>